<proteinExistence type="predicted"/>
<accession>A0A917XA94</accession>
<dbReference type="EMBL" id="BMML01000004">
    <property type="protein sequence ID" value="GGN00453.1"/>
    <property type="molecule type" value="Genomic_DNA"/>
</dbReference>
<evidence type="ECO:0000313" key="1">
    <source>
        <dbReference type="EMBL" id="GGN00453.1"/>
    </source>
</evidence>
<keyword evidence="2" id="KW-1185">Reference proteome</keyword>
<comment type="caution">
    <text evidence="1">The sequence shown here is derived from an EMBL/GenBank/DDBJ whole genome shotgun (WGS) entry which is preliminary data.</text>
</comment>
<evidence type="ECO:0000313" key="2">
    <source>
        <dbReference type="Proteomes" id="UP000653411"/>
    </source>
</evidence>
<organism evidence="1 2">
    <name type="scientific">Streptomyces fuscichromogenes</name>
    <dbReference type="NCBI Taxonomy" id="1324013"/>
    <lineage>
        <taxon>Bacteria</taxon>
        <taxon>Bacillati</taxon>
        <taxon>Actinomycetota</taxon>
        <taxon>Actinomycetes</taxon>
        <taxon>Kitasatosporales</taxon>
        <taxon>Streptomycetaceae</taxon>
        <taxon>Streptomyces</taxon>
    </lineage>
</organism>
<reference evidence="1" key="2">
    <citation type="submission" date="2020-09" db="EMBL/GenBank/DDBJ databases">
        <authorList>
            <person name="Sun Q."/>
            <person name="Zhou Y."/>
        </authorList>
    </citation>
    <scope>NUCLEOTIDE SEQUENCE</scope>
    <source>
        <strain evidence="1">CGMCC 4.7110</strain>
    </source>
</reference>
<gene>
    <name evidence="1" type="ORF">GCM10011578_022110</name>
</gene>
<reference evidence="1" key="1">
    <citation type="journal article" date="2014" name="Int. J. Syst. Evol. Microbiol.">
        <title>Complete genome sequence of Corynebacterium casei LMG S-19264T (=DSM 44701T), isolated from a smear-ripened cheese.</title>
        <authorList>
            <consortium name="US DOE Joint Genome Institute (JGI-PGF)"/>
            <person name="Walter F."/>
            <person name="Albersmeier A."/>
            <person name="Kalinowski J."/>
            <person name="Ruckert C."/>
        </authorList>
    </citation>
    <scope>NUCLEOTIDE SEQUENCE</scope>
    <source>
        <strain evidence="1">CGMCC 4.7110</strain>
    </source>
</reference>
<protein>
    <submittedName>
        <fullName evidence="1">Uncharacterized protein</fullName>
    </submittedName>
</protein>
<dbReference type="AlphaFoldDB" id="A0A917XA94"/>
<name>A0A917XA94_9ACTN</name>
<dbReference type="Proteomes" id="UP000653411">
    <property type="component" value="Unassembled WGS sequence"/>
</dbReference>
<sequence length="49" mass="5661">MTRKEWRRGLTAPVADRLPRTGGAELRADGQGYGRRRFWSVLERFISAL</sequence>